<dbReference type="InterPro" id="IPR006015">
    <property type="entry name" value="Universal_stress_UspA"/>
</dbReference>
<evidence type="ECO:0000256" key="4">
    <source>
        <dbReference type="ARBA" id="ARBA00022989"/>
    </source>
</evidence>
<feature type="transmembrane region" description="Helical" evidence="7">
    <location>
        <begin position="56"/>
        <end position="76"/>
    </location>
</feature>
<dbReference type="InterPro" id="IPR011547">
    <property type="entry name" value="SLC26A/SulP_dom"/>
</dbReference>
<dbReference type="Proteomes" id="UP001524499">
    <property type="component" value="Unassembled WGS sequence"/>
</dbReference>
<keyword evidence="3 7" id="KW-0812">Transmembrane</keyword>
<evidence type="ECO:0000256" key="5">
    <source>
        <dbReference type="ARBA" id="ARBA00023136"/>
    </source>
</evidence>
<dbReference type="InterPro" id="IPR006016">
    <property type="entry name" value="UspA"/>
</dbReference>
<name>A0ABT1THG5_9GAMM</name>
<comment type="caution">
    <text evidence="10">The sequence shown here is derived from an EMBL/GenBank/DDBJ whole genome shotgun (WGS) entry which is preliminary data.</text>
</comment>
<evidence type="ECO:0000256" key="2">
    <source>
        <dbReference type="ARBA" id="ARBA00008791"/>
    </source>
</evidence>
<dbReference type="SUPFAM" id="SSF52402">
    <property type="entry name" value="Adenine nucleotide alpha hydrolases-like"/>
    <property type="match status" value="2"/>
</dbReference>
<dbReference type="PRINTS" id="PR01438">
    <property type="entry name" value="UNVRSLSTRESS"/>
</dbReference>
<dbReference type="Pfam" id="PF00916">
    <property type="entry name" value="Sulfate_transp"/>
    <property type="match status" value="1"/>
</dbReference>
<dbReference type="RefSeq" id="WP_256602700.1">
    <property type="nucleotide sequence ID" value="NZ_JANIBJ010000021.1"/>
</dbReference>
<evidence type="ECO:0000313" key="10">
    <source>
        <dbReference type="EMBL" id="MCQ8104880.1"/>
    </source>
</evidence>
<feature type="transmembrane region" description="Helical" evidence="7">
    <location>
        <begin position="169"/>
        <end position="191"/>
    </location>
</feature>
<feature type="transmembrane region" description="Helical" evidence="7">
    <location>
        <begin position="222"/>
        <end position="241"/>
    </location>
</feature>
<comment type="similarity">
    <text evidence="2">Belongs to the universal stress protein A family.</text>
</comment>
<dbReference type="Gene3D" id="3.40.50.12370">
    <property type="match status" value="1"/>
</dbReference>
<evidence type="ECO:0000256" key="6">
    <source>
        <dbReference type="SAM" id="MobiDB-lite"/>
    </source>
</evidence>
<sequence length="792" mass="85307">MTTLTHLDSFGTEPREPRQPERSPIWQRLILFNTLIDSRFEDIKKESWIKTTYRDMSAGLIVALTAIPMAMGFSMAMGLRPEQGIIAGALGCIIGRTWGGSKYQVYGPTAAFIPIIGGLIAKYGEAGGGSLAEAHGFLVFVSIIAGIILMLMGVFGLGKHAKAVPNSIIVGFTVGIAVAIALSNFESILGIESYQDLLGEDEDIKGGLLHNLALAYGNIDKINLWSVALGLGTFFITKLLLRISIFIPAPLLAIATSTLLAATLLADKGVILVRDIYGSIPNNFFVFTPPVLPAMTSGVAFDIAYFVFGIVFVSAVESVLCSSMADRMANNRGTPFNPDKEFWGQGLVQVFTPMLNGFPCTGALARTATSIKAGAVTPLAGYFKAIFKLSLAYYIAAYLEMVPMACIGGILLWVASNMIKVSEIKEVLNHNRFHALLMTFTAIMVPLTDFLTGVLSALVIFFVARRFLDKPFAGHRPAKASSGKTFAAAAIASKPGYFNRVIIPLALNEHDGYLLSYAAQLVNSGMVGHAHFIFIETAPAGNRAHGGRDADKLMKQAVEQAFGTLEAATYQHLKAQSRLDTLVDYVLKNSIDLVLLGHGDHGNAHHSLAQRLAMLCGCSVWMVPENFANRIQRIIAPIDFSPVSADSLTQACAIAAKQAVPEIVAIHVYADESVIRYDEHALIKRGEEEARFAKLMASVDTHGVLIKPLFLESIKTADEILREAASHQADLIVISTRGHSKAASILLGSVTSSVMSAAQIPVLAVKHYGAHLSLWQTLLANHPLSRPEAKTN</sequence>
<feature type="transmembrane region" description="Helical" evidence="7">
    <location>
        <begin position="246"/>
        <end position="266"/>
    </location>
</feature>
<reference evidence="10 11" key="1">
    <citation type="submission" date="2022-07" db="EMBL/GenBank/DDBJ databases">
        <title>Methylomonas rivi sp. nov., Methylomonas rosea sp. nov., Methylomonas aureus sp. nov. and Methylomonas subterranea sp. nov., four novel methanotrophs isolated from a freshwater creek and the deep terrestrial subsurface.</title>
        <authorList>
            <person name="Abin C."/>
            <person name="Sankaranarayanan K."/>
            <person name="Garner C."/>
            <person name="Sindelar R."/>
            <person name="Kotary K."/>
            <person name="Garner R."/>
            <person name="Barclay S."/>
            <person name="Lawson P."/>
            <person name="Krumholz L."/>
        </authorList>
    </citation>
    <scope>NUCLEOTIDE SEQUENCE [LARGE SCALE GENOMIC DNA]</scope>
    <source>
        <strain evidence="10 11">SURF-2</strain>
    </source>
</reference>
<accession>A0ABT1THG5</accession>
<feature type="domain" description="UspA" evidence="8">
    <location>
        <begin position="632"/>
        <end position="766"/>
    </location>
</feature>
<gene>
    <name evidence="10" type="ORF">NP590_12260</name>
</gene>
<dbReference type="EMBL" id="JANIBJ010000021">
    <property type="protein sequence ID" value="MCQ8104880.1"/>
    <property type="molecule type" value="Genomic_DNA"/>
</dbReference>
<dbReference type="Pfam" id="PF00582">
    <property type="entry name" value="Usp"/>
    <property type="match status" value="1"/>
</dbReference>
<evidence type="ECO:0000256" key="1">
    <source>
        <dbReference type="ARBA" id="ARBA00004141"/>
    </source>
</evidence>
<feature type="transmembrane region" description="Helical" evidence="7">
    <location>
        <begin position="303"/>
        <end position="322"/>
    </location>
</feature>
<evidence type="ECO:0000313" key="11">
    <source>
        <dbReference type="Proteomes" id="UP001524499"/>
    </source>
</evidence>
<protein>
    <submittedName>
        <fullName evidence="10">SulP family inorganic anion transporter</fullName>
    </submittedName>
</protein>
<feature type="transmembrane region" description="Helical" evidence="7">
    <location>
        <begin position="105"/>
        <end position="124"/>
    </location>
</feature>
<evidence type="ECO:0000259" key="8">
    <source>
        <dbReference type="Pfam" id="PF00582"/>
    </source>
</evidence>
<feature type="region of interest" description="Disordered" evidence="6">
    <location>
        <begin position="1"/>
        <end position="21"/>
    </location>
</feature>
<dbReference type="InterPro" id="IPR001902">
    <property type="entry name" value="SLC26A/SulP_fam"/>
</dbReference>
<keyword evidence="4 7" id="KW-1133">Transmembrane helix</keyword>
<comment type="subcellular location">
    <subcellularLocation>
        <location evidence="1">Membrane</location>
        <topology evidence="1">Multi-pass membrane protein</topology>
    </subcellularLocation>
</comment>
<keyword evidence="11" id="KW-1185">Reference proteome</keyword>
<organism evidence="10 11">
    <name type="scientific">Methylomonas subterranea</name>
    <dbReference type="NCBI Taxonomy" id="2952225"/>
    <lineage>
        <taxon>Bacteria</taxon>
        <taxon>Pseudomonadati</taxon>
        <taxon>Pseudomonadota</taxon>
        <taxon>Gammaproteobacteria</taxon>
        <taxon>Methylococcales</taxon>
        <taxon>Methylococcaceae</taxon>
        <taxon>Methylomonas</taxon>
    </lineage>
</organism>
<evidence type="ECO:0000259" key="9">
    <source>
        <dbReference type="Pfam" id="PF00916"/>
    </source>
</evidence>
<proteinExistence type="inferred from homology"/>
<feature type="transmembrane region" description="Helical" evidence="7">
    <location>
        <begin position="136"/>
        <end position="157"/>
    </location>
</feature>
<evidence type="ECO:0000256" key="3">
    <source>
        <dbReference type="ARBA" id="ARBA00022692"/>
    </source>
</evidence>
<feature type="domain" description="SLC26A/SulP transporter" evidence="9">
    <location>
        <begin position="54"/>
        <end position="440"/>
    </location>
</feature>
<dbReference type="PANTHER" id="PTHR11814">
    <property type="entry name" value="SULFATE TRANSPORTER"/>
    <property type="match status" value="1"/>
</dbReference>
<feature type="transmembrane region" description="Helical" evidence="7">
    <location>
        <begin position="391"/>
        <end position="415"/>
    </location>
</feature>
<keyword evidence="5 7" id="KW-0472">Membrane</keyword>
<evidence type="ECO:0000256" key="7">
    <source>
        <dbReference type="SAM" id="Phobius"/>
    </source>
</evidence>
<feature type="transmembrane region" description="Helical" evidence="7">
    <location>
        <begin position="435"/>
        <end position="463"/>
    </location>
</feature>
<dbReference type="CDD" id="cd00293">
    <property type="entry name" value="USP-like"/>
    <property type="match status" value="1"/>
</dbReference>